<dbReference type="EMBL" id="MCGO01000019">
    <property type="protein sequence ID" value="ORY45563.1"/>
    <property type="molecule type" value="Genomic_DNA"/>
</dbReference>
<comment type="caution">
    <text evidence="1">The sequence shown here is derived from an EMBL/GenBank/DDBJ whole genome shotgun (WGS) entry which is preliminary data.</text>
</comment>
<evidence type="ECO:0000313" key="1">
    <source>
        <dbReference type="EMBL" id="ORY45563.1"/>
    </source>
</evidence>
<sequence length="757" mass="84375">MEQLVVDLQAVTISIANVESELTEVDWLLQMEESDWPRTAQLKYGDHPTLRQEKIDLRQEKKDLRRKEAYLLKEKEQLNAMKLLEKEMGRVMLESSPVVPPIQSPLTEHDGPAKLFIPNTADNTLRGYFHRNNAEGETFSKFMTVAVGLQNDPSLLAIVHKINSIPKEWSNLNTPFVFLEGSSGTGKTQTAFALLNLLAASTQVLYFLYLPVGEHAQPIYKCFQAVSKLFNACADKDQNMLDSPSCGSLIELDLHLFGFILAFLQNCGSSNHTQVIIGDQVEIKSVKGSVVKDYLRSNYSTKSLPVVIVDECNTSNNENRLRLMRNIFRCLGLRLVMLGTDSQVMELLESTGAGSRAGPITTWCHVMNCLPKLWIPGLGIPNNVPTHLLAIIHNSRPWFAQIASKYLHRVMIAEKKAPTLDDMVQEVFNHIITEKNIFDNEYGRLGQIRLFLNKSYRGSSSSALIHSHFAQIADLENVTLNNRMQKLGSTQKWAQIVEFPSIESDILLYLSLMGGLKTNAFIIGSAKVPFLHYFDHYANTSRARQEILNLGNAAQDANDGTELESTLATAVCVASHCGGVNGIPIQSFLKELIYNLQRSLTNSDLTIDMSCLPVSVLDNFQIPFLSPPGIHWPAWIPGCFGNLTRSVNKEKVDLSTSCGLSGECKDYGNSLSSNTIIEILRRVPDSSKLHLVLTRKLQKSYFTKNTYEMKVTNSKRLAVCQVDSVVNPPVISPISGIPFGTTPECVVLFIICPRIKA</sequence>
<proteinExistence type="predicted"/>
<reference evidence="1 2" key="1">
    <citation type="submission" date="2016-07" db="EMBL/GenBank/DDBJ databases">
        <title>Pervasive Adenine N6-methylation of Active Genes in Fungi.</title>
        <authorList>
            <consortium name="DOE Joint Genome Institute"/>
            <person name="Mondo S.J."/>
            <person name="Dannebaum R.O."/>
            <person name="Kuo R.C."/>
            <person name="Labutti K."/>
            <person name="Haridas S."/>
            <person name="Kuo A."/>
            <person name="Salamov A."/>
            <person name="Ahrendt S.R."/>
            <person name="Lipzen A."/>
            <person name="Sullivan W."/>
            <person name="Andreopoulos W.B."/>
            <person name="Clum A."/>
            <person name="Lindquist E."/>
            <person name="Daum C."/>
            <person name="Ramamoorthy G.K."/>
            <person name="Gryganskyi A."/>
            <person name="Culley D."/>
            <person name="Magnuson J.K."/>
            <person name="James T.Y."/>
            <person name="O'Malley M.A."/>
            <person name="Stajich J.E."/>
            <person name="Spatafora J.W."/>
            <person name="Visel A."/>
            <person name="Grigoriev I.V."/>
        </authorList>
    </citation>
    <scope>NUCLEOTIDE SEQUENCE [LARGE SCALE GENOMIC DNA]</scope>
    <source>
        <strain evidence="1 2">JEL800</strain>
    </source>
</reference>
<dbReference type="Proteomes" id="UP000193642">
    <property type="component" value="Unassembled WGS sequence"/>
</dbReference>
<dbReference type="OrthoDB" id="2154776at2759"/>
<keyword evidence="2" id="KW-1185">Reference proteome</keyword>
<organism evidence="1 2">
    <name type="scientific">Rhizoclosmatium globosum</name>
    <dbReference type="NCBI Taxonomy" id="329046"/>
    <lineage>
        <taxon>Eukaryota</taxon>
        <taxon>Fungi</taxon>
        <taxon>Fungi incertae sedis</taxon>
        <taxon>Chytridiomycota</taxon>
        <taxon>Chytridiomycota incertae sedis</taxon>
        <taxon>Chytridiomycetes</taxon>
        <taxon>Chytridiales</taxon>
        <taxon>Chytriomycetaceae</taxon>
        <taxon>Rhizoclosmatium</taxon>
    </lineage>
</organism>
<gene>
    <name evidence="1" type="ORF">BCR33DRAFT_678920</name>
</gene>
<dbReference type="Gene3D" id="3.40.50.300">
    <property type="entry name" value="P-loop containing nucleotide triphosphate hydrolases"/>
    <property type="match status" value="1"/>
</dbReference>
<dbReference type="InterPro" id="IPR027417">
    <property type="entry name" value="P-loop_NTPase"/>
</dbReference>
<accession>A0A1Y2CET4</accession>
<name>A0A1Y2CET4_9FUNG</name>
<dbReference type="AlphaFoldDB" id="A0A1Y2CET4"/>
<dbReference type="SUPFAM" id="SSF52540">
    <property type="entry name" value="P-loop containing nucleoside triphosphate hydrolases"/>
    <property type="match status" value="1"/>
</dbReference>
<protein>
    <submittedName>
        <fullName evidence="1">Uncharacterized protein</fullName>
    </submittedName>
</protein>
<evidence type="ECO:0000313" key="2">
    <source>
        <dbReference type="Proteomes" id="UP000193642"/>
    </source>
</evidence>